<dbReference type="Proteomes" id="UP000006727">
    <property type="component" value="Chromosome 6"/>
</dbReference>
<dbReference type="EnsemblPlants" id="Pp3c6_21800V3.1">
    <property type="protein sequence ID" value="PAC:32975974.CDS.1"/>
    <property type="gene ID" value="Pp3c6_21800"/>
</dbReference>
<gene>
    <name evidence="1" type="ORF">PHYPA_009305</name>
</gene>
<evidence type="ECO:0000313" key="2">
    <source>
        <dbReference type="EnsemblPlants" id="PAC:32975974.CDS.1"/>
    </source>
</evidence>
<dbReference type="AlphaFoldDB" id="A0A2K1KGL3"/>
<dbReference type="PaxDb" id="3218-PP1S14_436V6.1"/>
<name>A0A2K1KGL3_PHYPA</name>
<accession>A0A2K1KGL3</accession>
<dbReference type="EMBL" id="ABEU02000006">
    <property type="protein sequence ID" value="PNR52930.1"/>
    <property type="molecule type" value="Genomic_DNA"/>
</dbReference>
<evidence type="ECO:0000313" key="1">
    <source>
        <dbReference type="EMBL" id="PNR52930.1"/>
    </source>
</evidence>
<sequence length="104" mass="11444">MLLAPTEVRPLTPPAAITDCCVRRRARLASGIVFQAGSYVGLSYRSAYFRASLTLAIDDWVLVACSAGVESFIYVETRNLQQKFSSFLISEPQPVQANLVSCRN</sequence>
<organism evidence="1">
    <name type="scientific">Physcomitrium patens</name>
    <name type="common">Spreading-leaved earth moss</name>
    <name type="synonym">Physcomitrella patens</name>
    <dbReference type="NCBI Taxonomy" id="3218"/>
    <lineage>
        <taxon>Eukaryota</taxon>
        <taxon>Viridiplantae</taxon>
        <taxon>Streptophyta</taxon>
        <taxon>Embryophyta</taxon>
        <taxon>Bryophyta</taxon>
        <taxon>Bryophytina</taxon>
        <taxon>Bryopsida</taxon>
        <taxon>Funariidae</taxon>
        <taxon>Funariales</taxon>
        <taxon>Funariaceae</taxon>
        <taxon>Physcomitrium</taxon>
    </lineage>
</organism>
<keyword evidence="3" id="KW-1185">Reference proteome</keyword>
<dbReference type="InParanoid" id="A0A2K1KGL3"/>
<reference evidence="2" key="3">
    <citation type="submission" date="2020-12" db="UniProtKB">
        <authorList>
            <consortium name="EnsemblPlants"/>
        </authorList>
    </citation>
    <scope>IDENTIFICATION</scope>
</reference>
<reference evidence="1 3" key="2">
    <citation type="journal article" date="2018" name="Plant J.">
        <title>The Physcomitrella patens chromosome-scale assembly reveals moss genome structure and evolution.</title>
        <authorList>
            <person name="Lang D."/>
            <person name="Ullrich K.K."/>
            <person name="Murat F."/>
            <person name="Fuchs J."/>
            <person name="Jenkins J."/>
            <person name="Haas F.B."/>
            <person name="Piednoel M."/>
            <person name="Gundlach H."/>
            <person name="Van Bel M."/>
            <person name="Meyberg R."/>
            <person name="Vives C."/>
            <person name="Morata J."/>
            <person name="Symeonidi A."/>
            <person name="Hiss M."/>
            <person name="Muchero W."/>
            <person name="Kamisugi Y."/>
            <person name="Saleh O."/>
            <person name="Blanc G."/>
            <person name="Decker E.L."/>
            <person name="van Gessel N."/>
            <person name="Grimwood J."/>
            <person name="Hayes R.D."/>
            <person name="Graham S.W."/>
            <person name="Gunter L.E."/>
            <person name="McDaniel S.F."/>
            <person name="Hoernstein S.N.W."/>
            <person name="Larsson A."/>
            <person name="Li F.W."/>
            <person name="Perroud P.F."/>
            <person name="Phillips J."/>
            <person name="Ranjan P."/>
            <person name="Rokshar D.S."/>
            <person name="Rothfels C.J."/>
            <person name="Schneider L."/>
            <person name="Shu S."/>
            <person name="Stevenson D.W."/>
            <person name="Thummler F."/>
            <person name="Tillich M."/>
            <person name="Villarreal Aguilar J.C."/>
            <person name="Widiez T."/>
            <person name="Wong G.K."/>
            <person name="Wymore A."/>
            <person name="Zhang Y."/>
            <person name="Zimmer A.D."/>
            <person name="Quatrano R.S."/>
            <person name="Mayer K.F.X."/>
            <person name="Goodstein D."/>
            <person name="Casacuberta J.M."/>
            <person name="Vandepoele K."/>
            <person name="Reski R."/>
            <person name="Cuming A.C."/>
            <person name="Tuskan G.A."/>
            <person name="Maumus F."/>
            <person name="Salse J."/>
            <person name="Schmutz J."/>
            <person name="Rensing S.A."/>
        </authorList>
    </citation>
    <scope>NUCLEOTIDE SEQUENCE [LARGE SCALE GENOMIC DNA]</scope>
    <source>
        <strain evidence="2 3">cv. Gransden 2004</strain>
    </source>
</reference>
<dbReference type="Gramene" id="Pp3c6_21800V3.1">
    <property type="protein sequence ID" value="PAC:32975974.CDS.1"/>
    <property type="gene ID" value="Pp3c6_21800"/>
</dbReference>
<protein>
    <submittedName>
        <fullName evidence="1 2">Uncharacterized protein</fullName>
    </submittedName>
</protein>
<dbReference type="EnsemblPlants" id="Pp3c6_21800V3.2">
    <property type="protein sequence ID" value="PAC:32975975.CDS.1"/>
    <property type="gene ID" value="Pp3c6_21800"/>
</dbReference>
<proteinExistence type="predicted"/>
<dbReference type="Gramene" id="Pp3c6_21800V3.2">
    <property type="protein sequence ID" value="PAC:32975975.CDS.1"/>
    <property type="gene ID" value="Pp3c6_21800"/>
</dbReference>
<evidence type="ECO:0000313" key="3">
    <source>
        <dbReference type="Proteomes" id="UP000006727"/>
    </source>
</evidence>
<reference evidence="1 3" key="1">
    <citation type="journal article" date="2008" name="Science">
        <title>The Physcomitrella genome reveals evolutionary insights into the conquest of land by plants.</title>
        <authorList>
            <person name="Rensing S."/>
            <person name="Lang D."/>
            <person name="Zimmer A."/>
            <person name="Terry A."/>
            <person name="Salamov A."/>
            <person name="Shapiro H."/>
            <person name="Nishiyama T."/>
            <person name="Perroud P.-F."/>
            <person name="Lindquist E."/>
            <person name="Kamisugi Y."/>
            <person name="Tanahashi T."/>
            <person name="Sakakibara K."/>
            <person name="Fujita T."/>
            <person name="Oishi K."/>
            <person name="Shin-I T."/>
            <person name="Kuroki Y."/>
            <person name="Toyoda A."/>
            <person name="Suzuki Y."/>
            <person name="Hashimoto A."/>
            <person name="Yamaguchi K."/>
            <person name="Sugano A."/>
            <person name="Kohara Y."/>
            <person name="Fujiyama A."/>
            <person name="Anterola A."/>
            <person name="Aoki S."/>
            <person name="Ashton N."/>
            <person name="Barbazuk W.B."/>
            <person name="Barker E."/>
            <person name="Bennetzen J."/>
            <person name="Bezanilla M."/>
            <person name="Blankenship R."/>
            <person name="Cho S.H."/>
            <person name="Dutcher S."/>
            <person name="Estelle M."/>
            <person name="Fawcett J.A."/>
            <person name="Gundlach H."/>
            <person name="Hanada K."/>
            <person name="Heyl A."/>
            <person name="Hicks K.A."/>
            <person name="Hugh J."/>
            <person name="Lohr M."/>
            <person name="Mayer K."/>
            <person name="Melkozernov A."/>
            <person name="Murata T."/>
            <person name="Nelson D."/>
            <person name="Pils B."/>
            <person name="Prigge M."/>
            <person name="Reiss B."/>
            <person name="Renner T."/>
            <person name="Rombauts S."/>
            <person name="Rushton P."/>
            <person name="Sanderfoot A."/>
            <person name="Schween G."/>
            <person name="Shiu S.-H."/>
            <person name="Stueber K."/>
            <person name="Theodoulou F.L."/>
            <person name="Tu H."/>
            <person name="Van de Peer Y."/>
            <person name="Verrier P.J."/>
            <person name="Waters E."/>
            <person name="Wood A."/>
            <person name="Yang L."/>
            <person name="Cove D."/>
            <person name="Cuming A."/>
            <person name="Hasebe M."/>
            <person name="Lucas S."/>
            <person name="Mishler D.B."/>
            <person name="Reski R."/>
            <person name="Grigoriev I."/>
            <person name="Quatrano R.S."/>
            <person name="Boore J.L."/>
        </authorList>
    </citation>
    <scope>NUCLEOTIDE SEQUENCE [LARGE SCALE GENOMIC DNA]</scope>
    <source>
        <strain evidence="2 3">cv. Gransden 2004</strain>
    </source>
</reference>